<feature type="signal peptide" evidence="5">
    <location>
        <begin position="1"/>
        <end position="22"/>
    </location>
</feature>
<evidence type="ECO:0000256" key="2">
    <source>
        <dbReference type="ARBA" id="ARBA00022722"/>
    </source>
</evidence>
<evidence type="ECO:0000313" key="7">
    <source>
        <dbReference type="Proteomes" id="UP000293562"/>
    </source>
</evidence>
<evidence type="ECO:0000256" key="3">
    <source>
        <dbReference type="ARBA" id="ARBA00022801"/>
    </source>
</evidence>
<organism evidence="6 7">
    <name type="scientific">Ancylomarina subtilis</name>
    <dbReference type="NCBI Taxonomy" id="1639035"/>
    <lineage>
        <taxon>Bacteria</taxon>
        <taxon>Pseudomonadati</taxon>
        <taxon>Bacteroidota</taxon>
        <taxon>Bacteroidia</taxon>
        <taxon>Marinilabiliales</taxon>
        <taxon>Marinifilaceae</taxon>
        <taxon>Ancylomarina</taxon>
    </lineage>
</organism>
<evidence type="ECO:0000256" key="1">
    <source>
        <dbReference type="ARBA" id="ARBA00006429"/>
    </source>
</evidence>
<gene>
    <name evidence="6" type="ORF">EV201_2110</name>
</gene>
<keyword evidence="2" id="KW-0540">Nuclease</keyword>
<evidence type="ECO:0000313" key="6">
    <source>
        <dbReference type="EMBL" id="RZT97440.1"/>
    </source>
</evidence>
<dbReference type="SUPFAM" id="SSF54060">
    <property type="entry name" value="His-Me finger endonucleases"/>
    <property type="match status" value="1"/>
</dbReference>
<dbReference type="Pfam" id="PF04231">
    <property type="entry name" value="Endonuclease_1"/>
    <property type="match status" value="1"/>
</dbReference>
<evidence type="ECO:0000256" key="5">
    <source>
        <dbReference type="SAM" id="SignalP"/>
    </source>
</evidence>
<proteinExistence type="inferred from homology"/>
<sequence length="309" mass="34580">MRKALYLLFFLSIAFYSCDSSSDNVTDETELPDNGGDGGTTPNPDQVNYLTPKVDADGKIIVTYTPKDYVTKVEEGQHMMSVRIPKDYYTSASSLSGTELRNQLKTIISTSAKALSYSTVWTMCEEGDQNPANASQVWRIYKESGIAKEDRVSSVSYGWNREHVWAKSHGDFGTSNGPGTDGHHLRASDAGENGNRGNLDFADVNGPRTKNTQFYEPPLSAKGDVARSIFYMAVRYGFKVDNLGAQGTAARHGKLDDLLKWNELDPVDPYEIRRNNVIYDFQNNRNPFIDHPELVKYIFGDKKTAVWED</sequence>
<dbReference type="PANTHER" id="PTHR33607:SF2">
    <property type="entry name" value="ENDONUCLEASE-1"/>
    <property type="match status" value="1"/>
</dbReference>
<dbReference type="PROSITE" id="PS51257">
    <property type="entry name" value="PROKAR_LIPOPROTEIN"/>
    <property type="match status" value="1"/>
</dbReference>
<feature type="region of interest" description="Disordered" evidence="4">
    <location>
        <begin position="20"/>
        <end position="46"/>
    </location>
</feature>
<dbReference type="EMBL" id="SHKN01000001">
    <property type="protein sequence ID" value="RZT97440.1"/>
    <property type="molecule type" value="Genomic_DNA"/>
</dbReference>
<keyword evidence="3" id="KW-0378">Hydrolase</keyword>
<keyword evidence="5" id="KW-0732">Signal</keyword>
<dbReference type="GO" id="GO:0016787">
    <property type="term" value="F:hydrolase activity"/>
    <property type="evidence" value="ECO:0007669"/>
    <property type="project" value="UniProtKB-KW"/>
</dbReference>
<keyword evidence="7" id="KW-1185">Reference proteome</keyword>
<comment type="caution">
    <text evidence="6">The sequence shown here is derived from an EMBL/GenBank/DDBJ whole genome shotgun (WGS) entry which is preliminary data.</text>
</comment>
<dbReference type="GO" id="GO:0004519">
    <property type="term" value="F:endonuclease activity"/>
    <property type="evidence" value="ECO:0007669"/>
    <property type="project" value="UniProtKB-KW"/>
</dbReference>
<dbReference type="PANTHER" id="PTHR33607">
    <property type="entry name" value="ENDONUCLEASE-1"/>
    <property type="match status" value="1"/>
</dbReference>
<dbReference type="RefSeq" id="WP_130307467.1">
    <property type="nucleotide sequence ID" value="NZ_SHKN01000001.1"/>
</dbReference>
<reference evidence="6 7" key="1">
    <citation type="submission" date="2019-02" db="EMBL/GenBank/DDBJ databases">
        <title>Genomic Encyclopedia of Type Strains, Phase IV (KMG-IV): sequencing the most valuable type-strain genomes for metagenomic binning, comparative biology and taxonomic classification.</title>
        <authorList>
            <person name="Goeker M."/>
        </authorList>
    </citation>
    <scope>NUCLEOTIDE SEQUENCE [LARGE SCALE GENOMIC DNA]</scope>
    <source>
        <strain evidence="6 7">DSM 28825</strain>
    </source>
</reference>
<comment type="similarity">
    <text evidence="1">Belongs to the EndA/NucM nuclease family.</text>
</comment>
<dbReference type="AlphaFoldDB" id="A0A4Q7VMA5"/>
<protein>
    <submittedName>
        <fullName evidence="6">Endonuclease I</fullName>
    </submittedName>
</protein>
<dbReference type="OrthoDB" id="9770276at2"/>
<feature type="region of interest" description="Disordered" evidence="4">
    <location>
        <begin position="170"/>
        <end position="217"/>
    </location>
</feature>
<dbReference type="InterPro" id="IPR044925">
    <property type="entry name" value="His-Me_finger_sf"/>
</dbReference>
<name>A0A4Q7VMA5_9BACT</name>
<keyword evidence="6" id="KW-0255">Endonuclease</keyword>
<dbReference type="InterPro" id="IPR007346">
    <property type="entry name" value="Endonuclease-I"/>
</dbReference>
<dbReference type="Proteomes" id="UP000293562">
    <property type="component" value="Unassembled WGS sequence"/>
</dbReference>
<evidence type="ECO:0000256" key="4">
    <source>
        <dbReference type="SAM" id="MobiDB-lite"/>
    </source>
</evidence>
<feature type="chain" id="PRO_5020358314" evidence="5">
    <location>
        <begin position="23"/>
        <end position="309"/>
    </location>
</feature>
<accession>A0A4Q7VMA5</accession>